<dbReference type="RefSeq" id="WP_202997877.1">
    <property type="nucleotide sequence ID" value="NZ_JAENHO010000017.1"/>
</dbReference>
<dbReference type="EMBL" id="JAENHO010000017">
    <property type="protein sequence ID" value="MBL7261167.1"/>
    <property type="molecule type" value="Genomic_DNA"/>
</dbReference>
<evidence type="ECO:0000313" key="2">
    <source>
        <dbReference type="Proteomes" id="UP000598996"/>
    </source>
</evidence>
<dbReference type="Proteomes" id="UP000598996">
    <property type="component" value="Unassembled WGS sequence"/>
</dbReference>
<organism evidence="1 2">
    <name type="scientific">Paractinoplanes lichenicola</name>
    <dbReference type="NCBI Taxonomy" id="2802976"/>
    <lineage>
        <taxon>Bacteria</taxon>
        <taxon>Bacillati</taxon>
        <taxon>Actinomycetota</taxon>
        <taxon>Actinomycetes</taxon>
        <taxon>Micromonosporales</taxon>
        <taxon>Micromonosporaceae</taxon>
        <taxon>Paractinoplanes</taxon>
    </lineage>
</organism>
<accession>A0ABS1W353</accession>
<sequence length="119" mass="13259">MDFPLEKLPDAIAARADTWTRAALVWQTRPVSPNHGTATIISDFESEAWMGTVIIWATGETEFQSIRLADDRIINKHYDLCGPEDLDRMMTEIATLIADNHIPPGAIEADWVPQGQPNS</sequence>
<keyword evidence="2" id="KW-1185">Reference proteome</keyword>
<comment type="caution">
    <text evidence="1">The sequence shown here is derived from an EMBL/GenBank/DDBJ whole genome shotgun (WGS) entry which is preliminary data.</text>
</comment>
<gene>
    <name evidence="1" type="ORF">JKJ07_43475</name>
</gene>
<proteinExistence type="predicted"/>
<reference evidence="1 2" key="1">
    <citation type="submission" date="2021-01" db="EMBL/GenBank/DDBJ databases">
        <title>Actinoplanes sp. nov. LDG1-01 isolated from lichen.</title>
        <authorList>
            <person name="Saeng-In P."/>
            <person name="Phongsopitanun W."/>
            <person name="Kanchanasin P."/>
            <person name="Yuki M."/>
            <person name="Kudo T."/>
            <person name="Ohkuma M."/>
            <person name="Tanasupawat S."/>
        </authorList>
    </citation>
    <scope>NUCLEOTIDE SEQUENCE [LARGE SCALE GENOMIC DNA]</scope>
    <source>
        <strain evidence="1 2">LDG1-01</strain>
    </source>
</reference>
<name>A0ABS1W353_9ACTN</name>
<protein>
    <submittedName>
        <fullName evidence="1">Uncharacterized protein</fullName>
    </submittedName>
</protein>
<evidence type="ECO:0000313" key="1">
    <source>
        <dbReference type="EMBL" id="MBL7261167.1"/>
    </source>
</evidence>